<protein>
    <submittedName>
        <fullName evidence="1">Uncharacterized protein</fullName>
    </submittedName>
</protein>
<organism evidence="1 2">
    <name type="scientific">Rhizophlyctis rosea</name>
    <dbReference type="NCBI Taxonomy" id="64517"/>
    <lineage>
        <taxon>Eukaryota</taxon>
        <taxon>Fungi</taxon>
        <taxon>Fungi incertae sedis</taxon>
        <taxon>Chytridiomycota</taxon>
        <taxon>Chytridiomycota incertae sedis</taxon>
        <taxon>Chytridiomycetes</taxon>
        <taxon>Rhizophlyctidales</taxon>
        <taxon>Rhizophlyctidaceae</taxon>
        <taxon>Rhizophlyctis</taxon>
    </lineage>
</organism>
<sequence length="367" mass="41524">MSVSVLNPNASHDETIAWLKDVATQHNLGEVWKAWESFTAGADILYKSSTDHLERLFGKANGVLLDILLHPRHPTFDHIEASSVHTDLTGAVENSARKLVQKYLWTTFGVGLENTSDYFTTSRIIPASNQTSLTTYYLKRIGKDTSGEIDVYLYSQKPTKWVIRDNPPATDFRPIGKISFRSAVDSLNSLASKPYPAPITPPTSSADVFTEAQASLRQQAVHYVILKVTTKKRWLSDKLAQLEVQLASIVIRYHGTRTPVLPEKPSEREQVNFGNFLAKEVKHLVAFAGFALTEMFGKQQESELMMLVNRNQGYDFPCIWALLTSGRLCYLRTEHLSQKFSALEERMEERMVAIEERFNKLLKIADK</sequence>
<dbReference type="AlphaFoldDB" id="A0AAD5X2K8"/>
<reference evidence="1" key="1">
    <citation type="submission" date="2020-05" db="EMBL/GenBank/DDBJ databases">
        <title>Phylogenomic resolution of chytrid fungi.</title>
        <authorList>
            <person name="Stajich J.E."/>
            <person name="Amses K."/>
            <person name="Simmons R."/>
            <person name="Seto K."/>
            <person name="Myers J."/>
            <person name="Bonds A."/>
            <person name="Quandt C.A."/>
            <person name="Barry K."/>
            <person name="Liu P."/>
            <person name="Grigoriev I."/>
            <person name="Longcore J.E."/>
            <person name="James T.Y."/>
        </authorList>
    </citation>
    <scope>NUCLEOTIDE SEQUENCE</scope>
    <source>
        <strain evidence="1">JEL0318</strain>
    </source>
</reference>
<proteinExistence type="predicted"/>
<evidence type="ECO:0000313" key="1">
    <source>
        <dbReference type="EMBL" id="KAJ3052028.1"/>
    </source>
</evidence>
<comment type="caution">
    <text evidence="1">The sequence shown here is derived from an EMBL/GenBank/DDBJ whole genome shotgun (WGS) entry which is preliminary data.</text>
</comment>
<dbReference type="EMBL" id="JADGJD010000333">
    <property type="protein sequence ID" value="KAJ3052028.1"/>
    <property type="molecule type" value="Genomic_DNA"/>
</dbReference>
<gene>
    <name evidence="1" type="ORF">HK097_006977</name>
</gene>
<evidence type="ECO:0000313" key="2">
    <source>
        <dbReference type="Proteomes" id="UP001212841"/>
    </source>
</evidence>
<name>A0AAD5X2K8_9FUNG</name>
<dbReference type="Proteomes" id="UP001212841">
    <property type="component" value="Unassembled WGS sequence"/>
</dbReference>
<accession>A0AAD5X2K8</accession>
<keyword evidence="2" id="KW-1185">Reference proteome</keyword>